<dbReference type="InterPro" id="IPR005872">
    <property type="entry name" value="SUI1_arc_bac"/>
</dbReference>
<evidence type="ECO:0000256" key="1">
    <source>
        <dbReference type="ARBA" id="ARBA00022845"/>
    </source>
</evidence>
<dbReference type="PIRSF" id="PIRSF037511">
    <property type="entry name" value="Transl_init_SUI1_pro"/>
    <property type="match status" value="1"/>
</dbReference>
<dbReference type="PROSITE" id="PS50296">
    <property type="entry name" value="SUI1"/>
    <property type="match status" value="1"/>
</dbReference>
<evidence type="ECO:0000259" key="3">
    <source>
        <dbReference type="PROSITE" id="PS50296"/>
    </source>
</evidence>
<dbReference type="Pfam" id="PF01253">
    <property type="entry name" value="SUI1"/>
    <property type="match status" value="1"/>
</dbReference>
<keyword evidence="5" id="KW-1185">Reference proteome</keyword>
<sequence length="113" mass="12906">MRLFEGTEFDRPLRCDKCEELEEECTCPPEKPVLTPPAKQIARVGVEKRKRGKLMTVIRDLVDEHDHLPELLTILKNHCGAGGSLKEGIVEIQGDQRERVREKLKSLGYRIKG</sequence>
<dbReference type="CDD" id="cd11567">
    <property type="entry name" value="YciH_like"/>
    <property type="match status" value="1"/>
</dbReference>
<dbReference type="AlphaFoldDB" id="A0A517QPZ4"/>
<keyword evidence="2" id="KW-0648">Protein biosynthesis</keyword>
<dbReference type="RefSeq" id="WP_145200443.1">
    <property type="nucleotide sequence ID" value="NZ_CP036267.1"/>
</dbReference>
<dbReference type="GO" id="GO:0003743">
    <property type="term" value="F:translation initiation factor activity"/>
    <property type="evidence" value="ECO:0007669"/>
    <property type="project" value="UniProtKB-KW"/>
</dbReference>
<dbReference type="GO" id="GO:0006417">
    <property type="term" value="P:regulation of translation"/>
    <property type="evidence" value="ECO:0007669"/>
    <property type="project" value="UniProtKB-KW"/>
</dbReference>
<evidence type="ECO:0000256" key="2">
    <source>
        <dbReference type="ARBA" id="ARBA00022917"/>
    </source>
</evidence>
<reference evidence="4 5" key="1">
    <citation type="submission" date="2019-02" db="EMBL/GenBank/DDBJ databases">
        <title>Deep-cultivation of Planctomycetes and their phenomic and genomic characterization uncovers novel biology.</title>
        <authorList>
            <person name="Wiegand S."/>
            <person name="Jogler M."/>
            <person name="Boedeker C."/>
            <person name="Pinto D."/>
            <person name="Vollmers J."/>
            <person name="Rivas-Marin E."/>
            <person name="Kohn T."/>
            <person name="Peeters S.H."/>
            <person name="Heuer A."/>
            <person name="Rast P."/>
            <person name="Oberbeckmann S."/>
            <person name="Bunk B."/>
            <person name="Jeske O."/>
            <person name="Meyerdierks A."/>
            <person name="Storesund J.E."/>
            <person name="Kallscheuer N."/>
            <person name="Luecker S."/>
            <person name="Lage O.M."/>
            <person name="Pohl T."/>
            <person name="Merkel B.J."/>
            <person name="Hornburger P."/>
            <person name="Mueller R.-W."/>
            <person name="Bruemmer F."/>
            <person name="Labrenz M."/>
            <person name="Spormann A.M."/>
            <person name="Op den Camp H."/>
            <person name="Overmann J."/>
            <person name="Amann R."/>
            <person name="Jetten M.S.M."/>
            <person name="Mascher T."/>
            <person name="Medema M.H."/>
            <person name="Devos D.P."/>
            <person name="Kaster A.-K."/>
            <person name="Ovreas L."/>
            <person name="Rohde M."/>
            <person name="Galperin M.Y."/>
            <person name="Jogler C."/>
        </authorList>
    </citation>
    <scope>NUCLEOTIDE SEQUENCE [LARGE SCALE GENOMIC DNA]</scope>
    <source>
        <strain evidence="4 5">Mal48</strain>
    </source>
</reference>
<evidence type="ECO:0000313" key="5">
    <source>
        <dbReference type="Proteomes" id="UP000315724"/>
    </source>
</evidence>
<gene>
    <name evidence="4" type="ORF">Mal48_29620</name>
</gene>
<dbReference type="OrthoDB" id="9792915at2"/>
<organism evidence="4 5">
    <name type="scientific">Thalassoglobus polymorphus</name>
    <dbReference type="NCBI Taxonomy" id="2527994"/>
    <lineage>
        <taxon>Bacteria</taxon>
        <taxon>Pseudomonadati</taxon>
        <taxon>Planctomycetota</taxon>
        <taxon>Planctomycetia</taxon>
        <taxon>Planctomycetales</taxon>
        <taxon>Planctomycetaceae</taxon>
        <taxon>Thalassoglobus</taxon>
    </lineage>
</organism>
<proteinExistence type="predicted"/>
<dbReference type="InterPro" id="IPR036877">
    <property type="entry name" value="SUI1_dom_sf"/>
</dbReference>
<evidence type="ECO:0000313" key="4">
    <source>
        <dbReference type="EMBL" id="QDT33708.1"/>
    </source>
</evidence>
<dbReference type="Proteomes" id="UP000315724">
    <property type="component" value="Chromosome"/>
</dbReference>
<dbReference type="EMBL" id="CP036267">
    <property type="protein sequence ID" value="QDT33708.1"/>
    <property type="molecule type" value="Genomic_DNA"/>
</dbReference>
<keyword evidence="4" id="KW-0396">Initiation factor</keyword>
<dbReference type="Gene3D" id="3.30.780.10">
    <property type="entry name" value="SUI1-like domain"/>
    <property type="match status" value="1"/>
</dbReference>
<accession>A0A517QPZ4</accession>
<dbReference type="InterPro" id="IPR001950">
    <property type="entry name" value="SUI1"/>
</dbReference>
<feature type="domain" description="SUI1" evidence="3">
    <location>
        <begin position="42"/>
        <end position="108"/>
    </location>
</feature>
<dbReference type="SUPFAM" id="SSF55159">
    <property type="entry name" value="eIF1-like"/>
    <property type="match status" value="1"/>
</dbReference>
<name>A0A517QPZ4_9PLAN</name>
<keyword evidence="1" id="KW-0810">Translation regulation</keyword>
<protein>
    <submittedName>
        <fullName evidence="4">Translation initiation factor Sui1</fullName>
    </submittedName>
</protein>
<dbReference type="KEGG" id="tpol:Mal48_29620"/>